<evidence type="ECO:0000256" key="2">
    <source>
        <dbReference type="ARBA" id="ARBA00006920"/>
    </source>
</evidence>
<evidence type="ECO:0000256" key="5">
    <source>
        <dbReference type="ARBA" id="ARBA00022692"/>
    </source>
</evidence>
<evidence type="ECO:0000256" key="8">
    <source>
        <dbReference type="ARBA" id="ARBA00022989"/>
    </source>
</evidence>
<feature type="transmembrane region" description="Helical" evidence="13">
    <location>
        <begin position="79"/>
        <end position="98"/>
    </location>
</feature>
<dbReference type="GO" id="GO:0005267">
    <property type="term" value="F:potassium channel activity"/>
    <property type="evidence" value="ECO:0007669"/>
    <property type="project" value="UniProtKB-KW"/>
</dbReference>
<dbReference type="STRING" id="439219.SAMN02910293_00100"/>
<sequence length="212" mass="24808">MKKLLERFDILSDAIIAIIMTILVLEIEAPTNSTELFNFFKEISLFLVSFMLLINIWYRRTKIVLRTEITKLESLLFDVIAHALMSLFPLAVKTLVAYEDEWLSVLFFGLLNMLVITLINMIPVIEMGHNWEKGQLSGYIHQFFRRRVWLTILFNLAAIAIAYFLGHYGTYFYLILPFADFLANYHKDRQIKDVLKDESDFRSILAEKLGLN</sequence>
<evidence type="ECO:0000256" key="10">
    <source>
        <dbReference type="ARBA" id="ARBA00023136"/>
    </source>
</evidence>
<evidence type="ECO:0000256" key="13">
    <source>
        <dbReference type="SAM" id="Phobius"/>
    </source>
</evidence>
<evidence type="ECO:0000256" key="7">
    <source>
        <dbReference type="ARBA" id="ARBA00022958"/>
    </source>
</evidence>
<evidence type="ECO:0000256" key="4">
    <source>
        <dbReference type="ARBA" id="ARBA00022538"/>
    </source>
</evidence>
<evidence type="ECO:0000256" key="1">
    <source>
        <dbReference type="ARBA" id="ARBA00004141"/>
    </source>
</evidence>
<keyword evidence="3" id="KW-0813">Transport</keyword>
<dbReference type="AlphaFoldDB" id="A0A1G6A0I1"/>
<dbReference type="Pfam" id="PF06736">
    <property type="entry name" value="TMEM175"/>
    <property type="match status" value="1"/>
</dbReference>
<evidence type="ECO:0000313" key="14">
    <source>
        <dbReference type="EMBL" id="SDB01939.1"/>
    </source>
</evidence>
<feature type="transmembrane region" description="Helical" evidence="13">
    <location>
        <begin position="39"/>
        <end position="58"/>
    </location>
</feature>
<accession>A0A1G6A0I1</accession>
<evidence type="ECO:0000256" key="11">
    <source>
        <dbReference type="ARBA" id="ARBA00023303"/>
    </source>
</evidence>
<comment type="subcellular location">
    <subcellularLocation>
        <location evidence="1">Membrane</location>
        <topology evidence="1">Multi-pass membrane protein</topology>
    </subcellularLocation>
</comment>
<feature type="transmembrane region" description="Helical" evidence="13">
    <location>
        <begin position="148"/>
        <end position="165"/>
    </location>
</feature>
<organism evidence="14 15">
    <name type="scientific">Streptococcus henryi</name>
    <dbReference type="NCBI Taxonomy" id="439219"/>
    <lineage>
        <taxon>Bacteria</taxon>
        <taxon>Bacillati</taxon>
        <taxon>Bacillota</taxon>
        <taxon>Bacilli</taxon>
        <taxon>Lactobacillales</taxon>
        <taxon>Streptococcaceae</taxon>
        <taxon>Streptococcus</taxon>
    </lineage>
</organism>
<keyword evidence="4" id="KW-0633">Potassium transport</keyword>
<keyword evidence="15" id="KW-1185">Reference proteome</keyword>
<dbReference type="Proteomes" id="UP000182508">
    <property type="component" value="Unassembled WGS sequence"/>
</dbReference>
<comment type="catalytic activity">
    <reaction evidence="12">
        <text>K(+)(in) = K(+)(out)</text>
        <dbReference type="Rhea" id="RHEA:29463"/>
        <dbReference type="ChEBI" id="CHEBI:29103"/>
    </reaction>
</comment>
<keyword evidence="9" id="KW-0406">Ion transport</keyword>
<evidence type="ECO:0000256" key="6">
    <source>
        <dbReference type="ARBA" id="ARBA00022826"/>
    </source>
</evidence>
<keyword evidence="7" id="KW-0630">Potassium</keyword>
<evidence type="ECO:0000256" key="12">
    <source>
        <dbReference type="ARBA" id="ARBA00034430"/>
    </source>
</evidence>
<feature type="transmembrane region" description="Helical" evidence="13">
    <location>
        <begin position="7"/>
        <end position="27"/>
    </location>
</feature>
<reference evidence="14 15" key="1">
    <citation type="submission" date="2016-10" db="EMBL/GenBank/DDBJ databases">
        <authorList>
            <person name="de Groot N.N."/>
        </authorList>
    </citation>
    <scope>NUCLEOTIDE SEQUENCE [LARGE SCALE GENOMIC DNA]</scope>
    <source>
        <strain evidence="14 15">A-4</strain>
    </source>
</reference>
<dbReference type="InterPro" id="IPR010617">
    <property type="entry name" value="TMEM175-like"/>
</dbReference>
<evidence type="ECO:0000256" key="9">
    <source>
        <dbReference type="ARBA" id="ARBA00023065"/>
    </source>
</evidence>
<protein>
    <submittedName>
        <fullName evidence="14">Uncharacterized membrane protein</fullName>
    </submittedName>
</protein>
<keyword evidence="5 13" id="KW-0812">Transmembrane</keyword>
<keyword evidence="10 13" id="KW-0472">Membrane</keyword>
<keyword evidence="6" id="KW-0631">Potassium channel</keyword>
<dbReference type="GO" id="GO:0015252">
    <property type="term" value="F:proton channel activity"/>
    <property type="evidence" value="ECO:0007669"/>
    <property type="project" value="InterPro"/>
</dbReference>
<evidence type="ECO:0000313" key="15">
    <source>
        <dbReference type="Proteomes" id="UP000182508"/>
    </source>
</evidence>
<dbReference type="EMBL" id="FMXP01000002">
    <property type="protein sequence ID" value="SDB01939.1"/>
    <property type="molecule type" value="Genomic_DNA"/>
</dbReference>
<dbReference type="eggNOG" id="COG3548">
    <property type="taxonomic scope" value="Bacteria"/>
</dbReference>
<comment type="similarity">
    <text evidence="2">Belongs to the TMEM175 family.</text>
</comment>
<evidence type="ECO:0000256" key="3">
    <source>
        <dbReference type="ARBA" id="ARBA00022448"/>
    </source>
</evidence>
<dbReference type="RefSeq" id="WP_074484917.1">
    <property type="nucleotide sequence ID" value="NZ_FMXP01000002.1"/>
</dbReference>
<keyword evidence="8 13" id="KW-1133">Transmembrane helix</keyword>
<name>A0A1G6A0I1_9STRE</name>
<dbReference type="GO" id="GO:0016020">
    <property type="term" value="C:membrane"/>
    <property type="evidence" value="ECO:0007669"/>
    <property type="project" value="UniProtKB-SubCell"/>
</dbReference>
<feature type="transmembrane region" description="Helical" evidence="13">
    <location>
        <begin position="104"/>
        <end position="127"/>
    </location>
</feature>
<proteinExistence type="inferred from homology"/>
<keyword evidence="11" id="KW-0407">Ion channel</keyword>
<gene>
    <name evidence="14" type="ORF">SAMN02910293_00100</name>
</gene>